<keyword evidence="2" id="KW-1185">Reference proteome</keyword>
<reference evidence="2" key="1">
    <citation type="submission" date="2022-10" db="EMBL/GenBank/DDBJ databases">
        <title>Genome assembly of Pristionchus species.</title>
        <authorList>
            <person name="Yoshida K."/>
            <person name="Sommer R.J."/>
        </authorList>
    </citation>
    <scope>NUCLEOTIDE SEQUENCE [LARGE SCALE GENOMIC DNA]</scope>
    <source>
        <strain evidence="2">RS5460</strain>
    </source>
</reference>
<gene>
    <name evidence="1" type="ORF">PMAYCL1PPCAC_13618</name>
</gene>
<protein>
    <submittedName>
        <fullName evidence="1">Uncharacterized protein</fullName>
    </submittedName>
</protein>
<comment type="caution">
    <text evidence="1">The sequence shown here is derived from an EMBL/GenBank/DDBJ whole genome shotgun (WGS) entry which is preliminary data.</text>
</comment>
<organism evidence="1 2">
    <name type="scientific">Pristionchus mayeri</name>
    <dbReference type="NCBI Taxonomy" id="1317129"/>
    <lineage>
        <taxon>Eukaryota</taxon>
        <taxon>Metazoa</taxon>
        <taxon>Ecdysozoa</taxon>
        <taxon>Nematoda</taxon>
        <taxon>Chromadorea</taxon>
        <taxon>Rhabditida</taxon>
        <taxon>Rhabditina</taxon>
        <taxon>Diplogasteromorpha</taxon>
        <taxon>Diplogasteroidea</taxon>
        <taxon>Neodiplogasteridae</taxon>
        <taxon>Pristionchus</taxon>
    </lineage>
</organism>
<dbReference type="Proteomes" id="UP001328107">
    <property type="component" value="Unassembled WGS sequence"/>
</dbReference>
<accession>A0AAN4ZRD4</accession>
<dbReference type="EMBL" id="BTRK01000003">
    <property type="protein sequence ID" value="GMR43423.1"/>
    <property type="molecule type" value="Genomic_DNA"/>
</dbReference>
<sequence>MVLAKHYSNVFSAQARSVVSEFVVGRARTRFVQEVRNEIHVLFPFLRISSSIIWNRIVDANSDFRAVTACGSMASQYNLALSTSSLFVSVAISSEFIICKYKFSPSVFVPAFIKAFTASS</sequence>
<evidence type="ECO:0000313" key="1">
    <source>
        <dbReference type="EMBL" id="GMR43423.1"/>
    </source>
</evidence>
<proteinExistence type="predicted"/>
<name>A0AAN4ZRD4_9BILA</name>
<evidence type="ECO:0000313" key="2">
    <source>
        <dbReference type="Proteomes" id="UP001328107"/>
    </source>
</evidence>
<dbReference type="AlphaFoldDB" id="A0AAN4ZRD4"/>